<accession>A0A7M7JGK4</accession>
<name>A0A7M7JGK4_VARDE</name>
<feature type="compositionally biased region" description="Low complexity" evidence="2">
    <location>
        <begin position="195"/>
        <end position="216"/>
    </location>
</feature>
<dbReference type="AlphaFoldDB" id="A0A7M7JGK4"/>
<dbReference type="EnsemblMetazoa" id="XM_022790305">
    <property type="protein sequence ID" value="XP_022646040"/>
    <property type="gene ID" value="LOC111243937"/>
</dbReference>
<dbReference type="RefSeq" id="XP_022646041.1">
    <property type="nucleotide sequence ID" value="XM_022790306.1"/>
</dbReference>
<dbReference type="GeneID" id="111243937"/>
<dbReference type="Proteomes" id="UP000594260">
    <property type="component" value="Unplaced"/>
</dbReference>
<keyword evidence="4" id="KW-1185">Reference proteome</keyword>
<evidence type="ECO:0000313" key="4">
    <source>
        <dbReference type="Proteomes" id="UP000594260"/>
    </source>
</evidence>
<evidence type="ECO:0000313" key="3">
    <source>
        <dbReference type="EnsemblMetazoa" id="XP_022646040"/>
    </source>
</evidence>
<dbReference type="RefSeq" id="XP_022646040.1">
    <property type="nucleotide sequence ID" value="XM_022790305.1"/>
</dbReference>
<feature type="compositionally biased region" description="Low complexity" evidence="2">
    <location>
        <begin position="80"/>
        <end position="90"/>
    </location>
</feature>
<feature type="compositionally biased region" description="Low complexity" evidence="2">
    <location>
        <begin position="169"/>
        <end position="180"/>
    </location>
</feature>
<proteinExistence type="inferred from homology"/>
<evidence type="ECO:0000256" key="1">
    <source>
        <dbReference type="ARBA" id="ARBA00006725"/>
    </source>
</evidence>
<dbReference type="OrthoDB" id="10036177at2759"/>
<sequence length="311" mass="31596">MEVDSSSEETAPPPAVAEPGTAPSVVVVPQAKLKRSSSAPLLVGSPSSGGHSGSVLSGSGSVWTATSSPSSGGASGGCGSLSPSASPASPVLISHSAFHPAQSFREGLRGRTMSVTSSGPHSPVVPRVHQIRAEEMEAVTVREAQQERELASKLLISQSWDDLSIDETPSSCASPSPSSPVLGGPRRLHSPPIFGCPSPSGSTSCATAGAASPSGSNRQCYSPSVLRSAMRAPSSPSPTRVQRHRSQSPQLVLRPSALGAVKRKLSSDSDGAGSVGSGEPVERAKRMLTLDDTTGKDNTLLLQVAPTDGHS</sequence>
<dbReference type="PANTHER" id="PTHR22227:SF6">
    <property type="entry name" value="FAMILY WITH SEQUENCE SIMILARITY 122B ISOFORM X1"/>
    <property type="match status" value="1"/>
</dbReference>
<feature type="region of interest" description="Disordered" evidence="2">
    <location>
        <begin position="165"/>
        <end position="283"/>
    </location>
</feature>
<evidence type="ECO:0008006" key="5">
    <source>
        <dbReference type="Google" id="ProtNLM"/>
    </source>
</evidence>
<organism evidence="3 4">
    <name type="scientific">Varroa destructor</name>
    <name type="common">Honeybee mite</name>
    <dbReference type="NCBI Taxonomy" id="109461"/>
    <lineage>
        <taxon>Eukaryota</taxon>
        <taxon>Metazoa</taxon>
        <taxon>Ecdysozoa</taxon>
        <taxon>Arthropoda</taxon>
        <taxon>Chelicerata</taxon>
        <taxon>Arachnida</taxon>
        <taxon>Acari</taxon>
        <taxon>Parasitiformes</taxon>
        <taxon>Mesostigmata</taxon>
        <taxon>Gamasina</taxon>
        <taxon>Dermanyssoidea</taxon>
        <taxon>Varroidae</taxon>
        <taxon>Varroa</taxon>
    </lineage>
</organism>
<evidence type="ECO:0000256" key="2">
    <source>
        <dbReference type="SAM" id="MobiDB-lite"/>
    </source>
</evidence>
<feature type="region of interest" description="Disordered" evidence="2">
    <location>
        <begin position="1"/>
        <end position="127"/>
    </location>
</feature>
<comment type="similarity">
    <text evidence="1">Belongs to the FAM122 family.</text>
</comment>
<dbReference type="InterPro" id="IPR026716">
    <property type="entry name" value="PBIR1/2/3"/>
</dbReference>
<dbReference type="EnsemblMetazoa" id="XM_022790306">
    <property type="protein sequence ID" value="XP_022646041"/>
    <property type="gene ID" value="LOC111243937"/>
</dbReference>
<feature type="compositionally biased region" description="Low complexity" evidence="2">
    <location>
        <begin position="36"/>
        <end position="72"/>
    </location>
</feature>
<dbReference type="InParanoid" id="A0A7M7JGK4"/>
<reference evidence="3" key="1">
    <citation type="submission" date="2021-01" db="UniProtKB">
        <authorList>
            <consortium name="EnsemblMetazoa"/>
        </authorList>
    </citation>
    <scope>IDENTIFICATION</scope>
</reference>
<dbReference type="PANTHER" id="PTHR22227">
    <property type="entry name" value="FAMILY WITH SEQUENCE SIMILARITY 122B ISOFORM X1"/>
    <property type="match status" value="1"/>
</dbReference>
<protein>
    <recommendedName>
        <fullName evidence="5">Protein FAM122A</fullName>
    </recommendedName>
</protein>
<dbReference type="KEGG" id="vde:111243937"/>
<dbReference type="GO" id="GO:0004865">
    <property type="term" value="F:protein serine/threonine phosphatase inhibitor activity"/>
    <property type="evidence" value="ECO:0007669"/>
    <property type="project" value="InterPro"/>
</dbReference>